<dbReference type="OrthoDB" id="5400774at2759"/>
<sequence length="265" mass="29456">MDTATIDSPTITYLLFNTSYFFSMDSLNKSVQPLDNDYEPYETTRLGTEYDAYQSSTPNLSEKSTSIDPRTDRLISRIRLVLRFISLLVSASIVGVLGHAVGVYQSTKDEFVTVKAGNISMKVWLRNMKMKPTYVLLIVASIATLLSITIIIASFSKAVRRVTNIGNLATAIVSMICTILWLVAGAYYKSDDANDAMHFNLVSYVCRHQNNEALSMQIGNMHVLCGELRYAWWAVLLMGTVELASSATVGWGMLAARKKVSYSKI</sequence>
<dbReference type="PANTHER" id="PTHR42069">
    <property type="entry name" value="HYPHAL ANASTAMOSIS-8 PROTEIN"/>
    <property type="match status" value="1"/>
</dbReference>
<accession>A0A9P4KCX5</accession>
<keyword evidence="1" id="KW-0812">Transmembrane</keyword>
<keyword evidence="3" id="KW-1185">Reference proteome</keyword>
<reference evidence="3" key="1">
    <citation type="journal article" date="2020" name="Stud. Mycol.">
        <title>101 Dothideomycetes genomes: A test case for predicting lifestyles and emergence of pathogens.</title>
        <authorList>
            <person name="Haridas S."/>
            <person name="Albert R."/>
            <person name="Binder M."/>
            <person name="Bloem J."/>
            <person name="LaButti K."/>
            <person name="Salamov A."/>
            <person name="Andreopoulos B."/>
            <person name="Baker S."/>
            <person name="Barry K."/>
            <person name="Bills G."/>
            <person name="Bluhm B."/>
            <person name="Cannon C."/>
            <person name="Castanera R."/>
            <person name="Culley D."/>
            <person name="Daum C."/>
            <person name="Ezra D."/>
            <person name="Gonzalez J."/>
            <person name="Henrissat B."/>
            <person name="Kuo A."/>
            <person name="Liang C."/>
            <person name="Lipzen A."/>
            <person name="Lutzoni F."/>
            <person name="Magnuson J."/>
            <person name="Mondo S."/>
            <person name="Nolan M."/>
            <person name="Ohm R."/>
            <person name="Pangilinan J."/>
            <person name="Park H.-J."/>
            <person name="Ramirez L."/>
            <person name="Alfaro M."/>
            <person name="Sun H."/>
            <person name="Tritt A."/>
            <person name="Yoshinaga Y."/>
            <person name="Zwiers L.-H."/>
            <person name="Turgeon B."/>
            <person name="Goodwin S."/>
            <person name="Spatafora J."/>
            <person name="Crous P."/>
            <person name="Grigoriev I."/>
        </authorList>
    </citation>
    <scope>NUCLEOTIDE SEQUENCE [LARGE SCALE GENOMIC DNA]</scope>
    <source>
        <strain evidence="3">CBS 304.66</strain>
    </source>
</reference>
<name>A0A9P4KCX5_9PLEO</name>
<evidence type="ECO:0000313" key="3">
    <source>
        <dbReference type="Proteomes" id="UP000800093"/>
    </source>
</evidence>
<comment type="caution">
    <text evidence="2">The sequence shown here is derived from an EMBL/GenBank/DDBJ whole genome shotgun (WGS) entry which is preliminary data.</text>
</comment>
<protein>
    <submittedName>
        <fullName evidence="2">Uncharacterized protein</fullName>
    </submittedName>
</protein>
<dbReference type="PANTHER" id="PTHR42069:SF1">
    <property type="entry name" value="MARVEL DOMAIN-CONTAINING PROTEIN"/>
    <property type="match status" value="1"/>
</dbReference>
<keyword evidence="1" id="KW-1133">Transmembrane helix</keyword>
<feature type="transmembrane region" description="Helical" evidence="1">
    <location>
        <begin position="80"/>
        <end position="101"/>
    </location>
</feature>
<dbReference type="EMBL" id="ML986595">
    <property type="protein sequence ID" value="KAF2266932.1"/>
    <property type="molecule type" value="Genomic_DNA"/>
</dbReference>
<proteinExistence type="predicted"/>
<dbReference type="AlphaFoldDB" id="A0A9P4KCX5"/>
<dbReference type="Proteomes" id="UP000800093">
    <property type="component" value="Unassembled WGS sequence"/>
</dbReference>
<keyword evidence="1" id="KW-0472">Membrane</keyword>
<gene>
    <name evidence="2" type="ORF">CC78DRAFT_566643</name>
</gene>
<organism evidence="2 3">
    <name type="scientific">Lojkania enalia</name>
    <dbReference type="NCBI Taxonomy" id="147567"/>
    <lineage>
        <taxon>Eukaryota</taxon>
        <taxon>Fungi</taxon>
        <taxon>Dikarya</taxon>
        <taxon>Ascomycota</taxon>
        <taxon>Pezizomycotina</taxon>
        <taxon>Dothideomycetes</taxon>
        <taxon>Pleosporomycetidae</taxon>
        <taxon>Pleosporales</taxon>
        <taxon>Pleosporales incertae sedis</taxon>
        <taxon>Lojkania</taxon>
    </lineage>
</organism>
<feature type="transmembrane region" description="Helical" evidence="1">
    <location>
        <begin position="230"/>
        <end position="254"/>
    </location>
</feature>
<feature type="transmembrane region" description="Helical" evidence="1">
    <location>
        <begin position="134"/>
        <end position="156"/>
    </location>
</feature>
<evidence type="ECO:0000256" key="1">
    <source>
        <dbReference type="SAM" id="Phobius"/>
    </source>
</evidence>
<feature type="transmembrane region" description="Helical" evidence="1">
    <location>
        <begin position="168"/>
        <end position="188"/>
    </location>
</feature>
<evidence type="ECO:0000313" key="2">
    <source>
        <dbReference type="EMBL" id="KAF2266932.1"/>
    </source>
</evidence>